<proteinExistence type="predicted"/>
<dbReference type="Pfam" id="PF00356">
    <property type="entry name" value="LacI"/>
    <property type="match status" value="1"/>
</dbReference>
<dbReference type="AlphaFoldDB" id="A0AA44J8N4"/>
<dbReference type="PANTHER" id="PTHR30146">
    <property type="entry name" value="LACI-RELATED TRANSCRIPTIONAL REPRESSOR"/>
    <property type="match status" value="1"/>
</dbReference>
<keyword evidence="1" id="KW-0805">Transcription regulation</keyword>
<dbReference type="SUPFAM" id="SSF53822">
    <property type="entry name" value="Periplasmic binding protein-like I"/>
    <property type="match status" value="1"/>
</dbReference>
<dbReference type="Pfam" id="PF13407">
    <property type="entry name" value="Peripla_BP_4"/>
    <property type="match status" value="1"/>
</dbReference>
<protein>
    <submittedName>
        <fullName evidence="5">LacI family transcriptional regulator</fullName>
    </submittedName>
</protein>
<dbReference type="InterPro" id="IPR010982">
    <property type="entry name" value="Lambda_DNA-bd_dom_sf"/>
</dbReference>
<dbReference type="RefSeq" id="WP_065660595.1">
    <property type="nucleotide sequence ID" value="NZ_CP123840.1"/>
</dbReference>
<evidence type="ECO:0000256" key="2">
    <source>
        <dbReference type="ARBA" id="ARBA00023125"/>
    </source>
</evidence>
<dbReference type="PROSITE" id="PS50932">
    <property type="entry name" value="HTH_LACI_2"/>
    <property type="match status" value="1"/>
</dbReference>
<gene>
    <name evidence="5" type="ORF">G6M46_13150</name>
</gene>
<keyword evidence="3" id="KW-0804">Transcription</keyword>
<name>A0AA44J8N4_AGRTU</name>
<evidence type="ECO:0000313" key="5">
    <source>
        <dbReference type="EMBL" id="NTC29110.1"/>
    </source>
</evidence>
<dbReference type="Proteomes" id="UP000702952">
    <property type="component" value="Unassembled WGS sequence"/>
</dbReference>
<dbReference type="Gene3D" id="1.10.260.40">
    <property type="entry name" value="lambda repressor-like DNA-binding domains"/>
    <property type="match status" value="1"/>
</dbReference>
<dbReference type="InterPro" id="IPR025997">
    <property type="entry name" value="SBP_2_dom"/>
</dbReference>
<keyword evidence="2" id="KW-0238">DNA-binding</keyword>
<organism evidence="5 6">
    <name type="scientific">Agrobacterium tumefaciens</name>
    <dbReference type="NCBI Taxonomy" id="358"/>
    <lineage>
        <taxon>Bacteria</taxon>
        <taxon>Pseudomonadati</taxon>
        <taxon>Pseudomonadota</taxon>
        <taxon>Alphaproteobacteria</taxon>
        <taxon>Hyphomicrobiales</taxon>
        <taxon>Rhizobiaceae</taxon>
        <taxon>Rhizobium/Agrobacterium group</taxon>
        <taxon>Agrobacterium</taxon>
        <taxon>Agrobacterium tumefaciens complex</taxon>
    </lineage>
</organism>
<dbReference type="InterPro" id="IPR028082">
    <property type="entry name" value="Peripla_BP_I"/>
</dbReference>
<dbReference type="CDD" id="cd01392">
    <property type="entry name" value="HTH_LacI"/>
    <property type="match status" value="1"/>
</dbReference>
<dbReference type="PANTHER" id="PTHR30146:SF152">
    <property type="entry name" value="TRANSCRIPTIONAL REGULATORY PROTEIN"/>
    <property type="match status" value="1"/>
</dbReference>
<dbReference type="GO" id="GO:0000976">
    <property type="term" value="F:transcription cis-regulatory region binding"/>
    <property type="evidence" value="ECO:0007669"/>
    <property type="project" value="TreeGrafter"/>
</dbReference>
<evidence type="ECO:0000256" key="3">
    <source>
        <dbReference type="ARBA" id="ARBA00023163"/>
    </source>
</evidence>
<dbReference type="CDD" id="cd06307">
    <property type="entry name" value="PBP1_sugar_binding"/>
    <property type="match status" value="1"/>
</dbReference>
<comment type="caution">
    <text evidence="5">The sequence shown here is derived from an EMBL/GenBank/DDBJ whole genome shotgun (WGS) entry which is preliminary data.</text>
</comment>
<dbReference type="Gene3D" id="3.40.50.2300">
    <property type="match status" value="2"/>
</dbReference>
<dbReference type="PROSITE" id="PS00356">
    <property type="entry name" value="HTH_LACI_1"/>
    <property type="match status" value="1"/>
</dbReference>
<evidence type="ECO:0000313" key="6">
    <source>
        <dbReference type="Proteomes" id="UP000702952"/>
    </source>
</evidence>
<dbReference type="SMART" id="SM00354">
    <property type="entry name" value="HTH_LACI"/>
    <property type="match status" value="1"/>
</dbReference>
<dbReference type="InterPro" id="IPR000843">
    <property type="entry name" value="HTH_LacI"/>
</dbReference>
<reference evidence="5" key="1">
    <citation type="journal article" date="2020" name="Science">
        <title>Unexpected conservation and global transmission of agrobacterial virulence plasmids.</title>
        <authorList>
            <person name="Weisberg A.J."/>
            <person name="Davis E.W. 2nd"/>
            <person name="Tabima J."/>
            <person name="Belcher M.S."/>
            <person name="Miller M."/>
            <person name="Kuo C.H."/>
            <person name="Loper J.E."/>
            <person name="Grunwald N.J."/>
            <person name="Putnam M.L."/>
            <person name="Chang J.H."/>
        </authorList>
    </citation>
    <scope>NUCLEOTIDE SEQUENCE</scope>
    <source>
        <strain evidence="5">17-1853-1a</strain>
    </source>
</reference>
<dbReference type="EMBL" id="JAAMAY010000021">
    <property type="protein sequence ID" value="NTC29110.1"/>
    <property type="molecule type" value="Genomic_DNA"/>
</dbReference>
<sequence length="337" mass="36650">MTARKISISDVAKATGVSTATVDRVLNNRGGVRTDKEDRVLATARALGIDRALDRTPSRALRVAVLIQPPVNPFHASLREGIDLASRMYATLNVQFFVHHIDPRKPAAIAAAVRDCRSYDGLVITSPDDIRVREAVAFLSRNVPVVTLATDLTDCGRAAYVGPNDRQAGRVAGDLMGLFLGRQGGRVVVVAGSRDITGHRDREAGFRDIMTERYPECSLAVVLETGENQEEAGRVVEIAFRDDPGLRGIYHLSAGALPIVSALQRLGRIDNTVVITHELTPNRRMLLKSRKINAVIDQRPLLEARLAVETIAKLLGRMPGEAVSISTDIQIFLAENA</sequence>
<dbReference type="GO" id="GO:0003700">
    <property type="term" value="F:DNA-binding transcription factor activity"/>
    <property type="evidence" value="ECO:0007669"/>
    <property type="project" value="TreeGrafter"/>
</dbReference>
<feature type="domain" description="HTH lacI-type" evidence="4">
    <location>
        <begin position="6"/>
        <end position="48"/>
    </location>
</feature>
<evidence type="ECO:0000259" key="4">
    <source>
        <dbReference type="PROSITE" id="PS50932"/>
    </source>
</evidence>
<accession>A0AA44J8N4</accession>
<dbReference type="SUPFAM" id="SSF47413">
    <property type="entry name" value="lambda repressor-like DNA-binding domains"/>
    <property type="match status" value="1"/>
</dbReference>
<evidence type="ECO:0000256" key="1">
    <source>
        <dbReference type="ARBA" id="ARBA00023015"/>
    </source>
</evidence>